<reference evidence="1 2" key="1">
    <citation type="journal article" date="2019" name="Int. J. Syst. Evol. Microbiol.">
        <title>The Global Catalogue of Microorganisms (GCM) 10K type strain sequencing project: providing services to taxonomists for standard genome sequencing and annotation.</title>
        <authorList>
            <consortium name="The Broad Institute Genomics Platform"/>
            <consortium name="The Broad Institute Genome Sequencing Center for Infectious Disease"/>
            <person name="Wu L."/>
            <person name="Ma J."/>
        </authorList>
    </citation>
    <scope>NUCLEOTIDE SEQUENCE [LARGE SCALE GENOMIC DNA]</scope>
    <source>
        <strain evidence="1 2">JCM 12149</strain>
    </source>
</reference>
<dbReference type="Proteomes" id="UP001501459">
    <property type="component" value="Unassembled WGS sequence"/>
</dbReference>
<evidence type="ECO:0000313" key="1">
    <source>
        <dbReference type="EMBL" id="GAA0435428.1"/>
    </source>
</evidence>
<comment type="caution">
    <text evidence="1">The sequence shown here is derived from an EMBL/GenBank/DDBJ whole genome shotgun (WGS) entry which is preliminary data.</text>
</comment>
<evidence type="ECO:0000313" key="2">
    <source>
        <dbReference type="Proteomes" id="UP001501459"/>
    </source>
</evidence>
<dbReference type="Pfam" id="PF13541">
    <property type="entry name" value="ChlI"/>
    <property type="match status" value="1"/>
</dbReference>
<protein>
    <recommendedName>
        <fullName evidence="3">Magnesium chelatase family protein</fullName>
    </recommendedName>
</protein>
<gene>
    <name evidence="1" type="ORF">GCM10008983_10020</name>
</gene>
<proteinExistence type="predicted"/>
<organism evidence="1 2">
    <name type="scientific">Lentibacillus halophilus</name>
    <dbReference type="NCBI Taxonomy" id="295065"/>
    <lineage>
        <taxon>Bacteria</taxon>
        <taxon>Bacillati</taxon>
        <taxon>Bacillota</taxon>
        <taxon>Bacilli</taxon>
        <taxon>Bacillales</taxon>
        <taxon>Bacillaceae</taxon>
        <taxon>Lentibacillus</taxon>
    </lineage>
</organism>
<dbReference type="EMBL" id="BAAADM010000027">
    <property type="protein sequence ID" value="GAA0435428.1"/>
    <property type="molecule type" value="Genomic_DNA"/>
</dbReference>
<dbReference type="Gene3D" id="3.30.230.10">
    <property type="match status" value="1"/>
</dbReference>
<dbReference type="InterPro" id="IPR014721">
    <property type="entry name" value="Ribsml_uS5_D2-typ_fold_subgr"/>
</dbReference>
<dbReference type="InterPro" id="IPR020568">
    <property type="entry name" value="Ribosomal_Su5_D2-typ_SF"/>
</dbReference>
<keyword evidence="2" id="KW-1185">Reference proteome</keyword>
<dbReference type="SUPFAM" id="SSF54211">
    <property type="entry name" value="Ribosomal protein S5 domain 2-like"/>
    <property type="match status" value="1"/>
</dbReference>
<evidence type="ECO:0008006" key="3">
    <source>
        <dbReference type="Google" id="ProtNLM"/>
    </source>
</evidence>
<sequence>MATVVSSIGLKGMEGYRVQVEVQLLTEIEGICIVGLPDASVKESKDRVLAALYAYDCEIADKRIIINLSPAEQKKNSPIFDLAMAIGIMKETGEIKDPIPDAAAFLGVVSLDGSIKPVEGMLPAIIAAKKSGYKVLYIPPMHEFPLSHIDGLELRFAETLQDVVESFSGQLQLNVSARGKTSHMTDLSESNTPAYEKDFKHVLGHKQPKRTLELLRQADIMF</sequence>
<name>A0ABN0Z6V8_9BACI</name>
<accession>A0ABN0Z6V8</accession>